<dbReference type="Proteomes" id="UP001362999">
    <property type="component" value="Unassembled WGS sequence"/>
</dbReference>
<accession>A0AAW0DKY2</accession>
<gene>
    <name evidence="1" type="ORF">R3P38DRAFT_2857879</name>
</gene>
<evidence type="ECO:0000313" key="2">
    <source>
        <dbReference type="Proteomes" id="UP001362999"/>
    </source>
</evidence>
<reference evidence="1 2" key="1">
    <citation type="journal article" date="2024" name="J Genomics">
        <title>Draft genome sequencing and assembly of Favolaschia claudopus CIRM-BRFM 2984 isolated from oak limbs.</title>
        <authorList>
            <person name="Navarro D."/>
            <person name="Drula E."/>
            <person name="Chaduli D."/>
            <person name="Cazenave R."/>
            <person name="Ahrendt S."/>
            <person name="Wang J."/>
            <person name="Lipzen A."/>
            <person name="Daum C."/>
            <person name="Barry K."/>
            <person name="Grigoriev I.V."/>
            <person name="Favel A."/>
            <person name="Rosso M.N."/>
            <person name="Martin F."/>
        </authorList>
    </citation>
    <scope>NUCLEOTIDE SEQUENCE [LARGE SCALE GENOMIC DNA]</scope>
    <source>
        <strain evidence="1 2">CIRM-BRFM 2984</strain>
    </source>
</reference>
<proteinExistence type="predicted"/>
<comment type="caution">
    <text evidence="1">The sequence shown here is derived from an EMBL/GenBank/DDBJ whole genome shotgun (WGS) entry which is preliminary data.</text>
</comment>
<organism evidence="1 2">
    <name type="scientific">Favolaschia claudopus</name>
    <dbReference type="NCBI Taxonomy" id="2862362"/>
    <lineage>
        <taxon>Eukaryota</taxon>
        <taxon>Fungi</taxon>
        <taxon>Dikarya</taxon>
        <taxon>Basidiomycota</taxon>
        <taxon>Agaricomycotina</taxon>
        <taxon>Agaricomycetes</taxon>
        <taxon>Agaricomycetidae</taxon>
        <taxon>Agaricales</taxon>
        <taxon>Marasmiineae</taxon>
        <taxon>Mycenaceae</taxon>
        <taxon>Favolaschia</taxon>
    </lineage>
</organism>
<protein>
    <recommendedName>
        <fullName evidence="3">Ribosomal protein L34</fullName>
    </recommendedName>
</protein>
<keyword evidence="2" id="KW-1185">Reference proteome</keyword>
<sequence>MVVTGLGEVTVSTDPLPIESEPFLSVVLLLRPSFFNPFTFSFMPRLHSLKFPEPSVRTKKNARNTRVLSSPRSRRGAWQQQQYLMKFISRKIARGSSKSRLMIRVRRNPGRTPGSPRSSRLSTRLRPATFDSIESVNSRLGQAEAFIALPIVLPQLPQLVLPCTTYRNQGCQSELNSLSSPCSERRMRRYIRPELLAASPLEYGSCCDSRIRLSAAPLASDPSPFRFLP</sequence>
<evidence type="ECO:0000313" key="1">
    <source>
        <dbReference type="EMBL" id="KAK7051969.1"/>
    </source>
</evidence>
<evidence type="ECO:0008006" key="3">
    <source>
        <dbReference type="Google" id="ProtNLM"/>
    </source>
</evidence>
<dbReference type="AlphaFoldDB" id="A0AAW0DKY2"/>
<dbReference type="EMBL" id="JAWWNJ010000007">
    <property type="protein sequence ID" value="KAK7051969.1"/>
    <property type="molecule type" value="Genomic_DNA"/>
</dbReference>
<name>A0AAW0DKY2_9AGAR</name>